<evidence type="ECO:0000313" key="5">
    <source>
        <dbReference type="Proteomes" id="UP000075653"/>
    </source>
</evidence>
<accession>A0A149VZU1</accession>
<dbReference type="GO" id="GO:0042834">
    <property type="term" value="F:peptidoglycan binding"/>
    <property type="evidence" value="ECO:0007669"/>
    <property type="project" value="InterPro"/>
</dbReference>
<keyword evidence="4" id="KW-0132">Cell division</keyword>
<dbReference type="SUPFAM" id="SSF110997">
    <property type="entry name" value="Sporulation related repeat"/>
    <property type="match status" value="1"/>
</dbReference>
<feature type="domain" description="SPOR" evidence="3">
    <location>
        <begin position="158"/>
        <end position="238"/>
    </location>
</feature>
<dbReference type="PATRIC" id="fig|1789004.3.peg.752"/>
<feature type="compositionally biased region" description="Low complexity" evidence="1">
    <location>
        <begin position="134"/>
        <end position="154"/>
    </location>
</feature>
<organism evidence="4 5">
    <name type="scientific">Ferrovum myxofaciens</name>
    <dbReference type="NCBI Taxonomy" id="416213"/>
    <lineage>
        <taxon>Bacteria</taxon>
        <taxon>Pseudomonadati</taxon>
        <taxon>Pseudomonadota</taxon>
        <taxon>Betaproteobacteria</taxon>
        <taxon>Ferrovales</taxon>
        <taxon>Ferrovaceae</taxon>
        <taxon>Ferrovum</taxon>
    </lineage>
</organism>
<keyword evidence="5" id="KW-1185">Reference proteome</keyword>
<dbReference type="GO" id="GO:0032506">
    <property type="term" value="P:cytokinetic process"/>
    <property type="evidence" value="ECO:0007669"/>
    <property type="project" value="TreeGrafter"/>
</dbReference>
<keyword evidence="2" id="KW-0812">Transmembrane</keyword>
<dbReference type="InterPro" id="IPR036680">
    <property type="entry name" value="SPOR-like_sf"/>
</dbReference>
<comment type="caution">
    <text evidence="4">The sequence shown here is derived from an EMBL/GenBank/DDBJ whole genome shotgun (WGS) entry which is preliminary data.</text>
</comment>
<dbReference type="InterPro" id="IPR052521">
    <property type="entry name" value="Cell_div_SPOR-domain"/>
</dbReference>
<dbReference type="PROSITE" id="PS51724">
    <property type="entry name" value="SPOR"/>
    <property type="match status" value="1"/>
</dbReference>
<dbReference type="STRING" id="1789004.FEMY_07440"/>
<keyword evidence="2" id="KW-1133">Transmembrane helix</keyword>
<dbReference type="Proteomes" id="UP000075653">
    <property type="component" value="Unassembled WGS sequence"/>
</dbReference>
<feature type="region of interest" description="Disordered" evidence="1">
    <location>
        <begin position="63"/>
        <end position="154"/>
    </location>
</feature>
<gene>
    <name evidence="4" type="ORF">FEMY_07440</name>
</gene>
<feature type="compositionally biased region" description="Low complexity" evidence="1">
    <location>
        <begin position="101"/>
        <end position="121"/>
    </location>
</feature>
<keyword evidence="2" id="KW-0472">Membrane</keyword>
<proteinExistence type="predicted"/>
<reference evidence="4 5" key="1">
    <citation type="submission" date="2016-01" db="EMBL/GenBank/DDBJ databases">
        <title>Genome sequence of the acidophilic iron oxidising Ferrovum strain Z-31.</title>
        <authorList>
            <person name="Poehlein A."/>
            <person name="Ullrich S.R."/>
            <person name="Schloemann M."/>
            <person name="Muehling M."/>
            <person name="Daniel R."/>
        </authorList>
    </citation>
    <scope>NUCLEOTIDE SEQUENCE [LARGE SCALE GENOMIC DNA]</scope>
    <source>
        <strain evidence="4 5">Z-31</strain>
    </source>
</reference>
<dbReference type="AlphaFoldDB" id="A0A149VZU1"/>
<name>A0A149VZU1_9PROT</name>
<keyword evidence="4" id="KW-0131">Cell cycle</keyword>
<dbReference type="Gene3D" id="3.30.70.1070">
    <property type="entry name" value="Sporulation related repeat"/>
    <property type="match status" value="1"/>
</dbReference>
<dbReference type="PANTHER" id="PTHR38687">
    <property type="entry name" value="CELL DIVISION PROTEIN DEDD-RELATED"/>
    <property type="match status" value="1"/>
</dbReference>
<dbReference type="GO" id="GO:0030428">
    <property type="term" value="C:cell septum"/>
    <property type="evidence" value="ECO:0007669"/>
    <property type="project" value="TreeGrafter"/>
</dbReference>
<evidence type="ECO:0000256" key="1">
    <source>
        <dbReference type="SAM" id="MobiDB-lite"/>
    </source>
</evidence>
<evidence type="ECO:0000259" key="3">
    <source>
        <dbReference type="PROSITE" id="PS51724"/>
    </source>
</evidence>
<dbReference type="InterPro" id="IPR007730">
    <property type="entry name" value="SPOR-like_dom"/>
</dbReference>
<protein>
    <submittedName>
        <fullName evidence="4">Cell division protein FtsN</fullName>
    </submittedName>
</protein>
<evidence type="ECO:0000256" key="2">
    <source>
        <dbReference type="SAM" id="Phobius"/>
    </source>
</evidence>
<dbReference type="GO" id="GO:0032153">
    <property type="term" value="C:cell division site"/>
    <property type="evidence" value="ECO:0007669"/>
    <property type="project" value="TreeGrafter"/>
</dbReference>
<evidence type="ECO:0000313" key="4">
    <source>
        <dbReference type="EMBL" id="KXW58716.1"/>
    </source>
</evidence>
<sequence length="248" mass="25692">MDSAIIFSGRNPYLEYLVAEKPNQKPEKKSGGSFFIGSMAGLAGGVLLAAGVALYISQLASPITSRNTPPHPAPTPEKPSGSDLTKRGILIPSPVTGENEAGSTVTSGSSSPTASAPTLATEVTPPAPLDAGGPPQTSPSLSPPATSLPSPLSDDLQHPVTVRYFVQTGAFAQSSEAESQRANLALLGIDSMVVPGQVEGKPLYYRVRIGPFSSVDEVRTLIKSLKDNGVPAQVLRETTTSHSSLIPH</sequence>
<dbReference type="Pfam" id="PF05036">
    <property type="entry name" value="SPOR"/>
    <property type="match status" value="1"/>
</dbReference>
<dbReference type="EMBL" id="LRRD01000011">
    <property type="protein sequence ID" value="KXW58716.1"/>
    <property type="molecule type" value="Genomic_DNA"/>
</dbReference>
<dbReference type="PANTHER" id="PTHR38687:SF1">
    <property type="entry name" value="CELL DIVISION PROTEIN DEDD"/>
    <property type="match status" value="1"/>
</dbReference>
<feature type="transmembrane region" description="Helical" evidence="2">
    <location>
        <begin position="34"/>
        <end position="56"/>
    </location>
</feature>